<evidence type="ECO:0000259" key="7">
    <source>
        <dbReference type="Pfam" id="PF01370"/>
    </source>
</evidence>
<dbReference type="Gene3D" id="3.40.50.720">
    <property type="entry name" value="NAD(P)-binding Rossmann-like Domain"/>
    <property type="match status" value="1"/>
</dbReference>
<dbReference type="SUPFAM" id="SSF51735">
    <property type="entry name" value="NAD(P)-binding Rossmann-fold domains"/>
    <property type="match status" value="1"/>
</dbReference>
<accession>A0A2V1DLS7</accession>
<keyword evidence="5" id="KW-0496">Mitochondrion</keyword>
<keyword evidence="6" id="KW-0472">Membrane</keyword>
<dbReference type="FunFam" id="3.40.50.720:FF:000366">
    <property type="entry name" value="Protein FMP52, mitochondrial"/>
    <property type="match status" value="1"/>
</dbReference>
<evidence type="ECO:0000256" key="6">
    <source>
        <dbReference type="ARBA" id="ARBA00023136"/>
    </source>
</evidence>
<feature type="domain" description="NAD-dependent epimerase/dehydratase" evidence="7">
    <location>
        <begin position="5"/>
        <end position="172"/>
    </location>
</feature>
<keyword evidence="4" id="KW-0809">Transit peptide</keyword>
<dbReference type="OrthoDB" id="430436at2759"/>
<reference evidence="8 9" key="1">
    <citation type="journal article" date="2018" name="Sci. Rep.">
        <title>Comparative genomics provides insights into the lifestyle and reveals functional heterogeneity of dark septate endophytic fungi.</title>
        <authorList>
            <person name="Knapp D.G."/>
            <person name="Nemeth J.B."/>
            <person name="Barry K."/>
            <person name="Hainaut M."/>
            <person name="Henrissat B."/>
            <person name="Johnson J."/>
            <person name="Kuo A."/>
            <person name="Lim J.H.P."/>
            <person name="Lipzen A."/>
            <person name="Nolan M."/>
            <person name="Ohm R.A."/>
            <person name="Tamas L."/>
            <person name="Grigoriev I.V."/>
            <person name="Spatafora J.W."/>
            <person name="Nagy L.G."/>
            <person name="Kovacs G.M."/>
        </authorList>
    </citation>
    <scope>NUCLEOTIDE SEQUENCE [LARGE SCALE GENOMIC DNA]</scope>
    <source>
        <strain evidence="8 9">DSE2036</strain>
    </source>
</reference>
<evidence type="ECO:0000256" key="5">
    <source>
        <dbReference type="ARBA" id="ARBA00023128"/>
    </source>
</evidence>
<dbReference type="InterPro" id="IPR036291">
    <property type="entry name" value="NAD(P)-bd_dom_sf"/>
</dbReference>
<dbReference type="Proteomes" id="UP000244855">
    <property type="component" value="Unassembled WGS sequence"/>
</dbReference>
<dbReference type="PANTHER" id="PTHR14097">
    <property type="entry name" value="OXIDOREDUCTASE HTATIP2"/>
    <property type="match status" value="1"/>
</dbReference>
<sequence length="230" mass="24196">MTTAAIVGSTGFVGSNILSQLLAHPGFSSVYAFARRDPPNPTNSTKLTPITSTDNTTWVSQYPRSASPKVFFSALGSTRATAGGLENQRKLDVDLNYALAQAAKEAGADTYVLISSASASAASRFPYMAMKGELEDKVQALGFKHTVILRPGLIMGSREESRPAEAVIRGIAGVLKSVSPSLTNFWGQDAAVIARAAVNAGKLCSDGEKEEGTWILGQGDIVTLGAEEKK</sequence>
<evidence type="ECO:0000256" key="2">
    <source>
        <dbReference type="ARBA" id="ARBA00006617"/>
    </source>
</evidence>
<dbReference type="STRING" id="97972.A0A2V1DLS7"/>
<protein>
    <submittedName>
        <fullName evidence="8">NAD dependent epimerase/dehydratase family protein-like protein</fullName>
    </submittedName>
</protein>
<proteinExistence type="inferred from homology"/>
<gene>
    <name evidence="8" type="ORF">DM02DRAFT_643350</name>
</gene>
<comment type="subcellular location">
    <subcellularLocation>
        <location evidence="1">Mitochondrion outer membrane</location>
        <topology evidence="1">Peripheral membrane protein</topology>
    </subcellularLocation>
</comment>
<dbReference type="GO" id="GO:0051170">
    <property type="term" value="P:import into nucleus"/>
    <property type="evidence" value="ECO:0007669"/>
    <property type="project" value="TreeGrafter"/>
</dbReference>
<dbReference type="InterPro" id="IPR001509">
    <property type="entry name" value="Epimerase_deHydtase"/>
</dbReference>
<dbReference type="PANTHER" id="PTHR14097:SF7">
    <property type="entry name" value="OXIDOREDUCTASE HTATIP2"/>
    <property type="match status" value="1"/>
</dbReference>
<evidence type="ECO:0000313" key="9">
    <source>
        <dbReference type="Proteomes" id="UP000244855"/>
    </source>
</evidence>
<evidence type="ECO:0000256" key="3">
    <source>
        <dbReference type="ARBA" id="ARBA00022787"/>
    </source>
</evidence>
<dbReference type="Pfam" id="PF01370">
    <property type="entry name" value="Epimerase"/>
    <property type="match status" value="1"/>
</dbReference>
<dbReference type="AlphaFoldDB" id="A0A2V1DLS7"/>
<evidence type="ECO:0000313" key="8">
    <source>
        <dbReference type="EMBL" id="PVH98885.1"/>
    </source>
</evidence>
<keyword evidence="9" id="KW-1185">Reference proteome</keyword>
<dbReference type="EMBL" id="KZ805404">
    <property type="protein sequence ID" value="PVH98885.1"/>
    <property type="molecule type" value="Genomic_DNA"/>
</dbReference>
<keyword evidence="3" id="KW-1000">Mitochondrion outer membrane</keyword>
<dbReference type="GO" id="GO:0005741">
    <property type="term" value="C:mitochondrial outer membrane"/>
    <property type="evidence" value="ECO:0007669"/>
    <property type="project" value="UniProtKB-SubCell"/>
</dbReference>
<name>A0A2V1DLS7_9PLEO</name>
<evidence type="ECO:0000256" key="4">
    <source>
        <dbReference type="ARBA" id="ARBA00022946"/>
    </source>
</evidence>
<comment type="similarity">
    <text evidence="2">Belongs to the FMP52 family.</text>
</comment>
<organism evidence="8 9">
    <name type="scientific">Periconia macrospinosa</name>
    <dbReference type="NCBI Taxonomy" id="97972"/>
    <lineage>
        <taxon>Eukaryota</taxon>
        <taxon>Fungi</taxon>
        <taxon>Dikarya</taxon>
        <taxon>Ascomycota</taxon>
        <taxon>Pezizomycotina</taxon>
        <taxon>Dothideomycetes</taxon>
        <taxon>Pleosporomycetidae</taxon>
        <taxon>Pleosporales</taxon>
        <taxon>Massarineae</taxon>
        <taxon>Periconiaceae</taxon>
        <taxon>Periconia</taxon>
    </lineage>
</organism>
<evidence type="ECO:0000256" key="1">
    <source>
        <dbReference type="ARBA" id="ARBA00004450"/>
    </source>
</evidence>